<name>A0A0F2M032_SPOSC</name>
<dbReference type="GeneID" id="27665797"/>
<comment type="caution">
    <text evidence="1">The sequence shown here is derived from an EMBL/GenBank/DDBJ whole genome shotgun (WGS) entry which is preliminary data.</text>
</comment>
<dbReference type="AlphaFoldDB" id="A0A0F2M032"/>
<evidence type="ECO:0000313" key="1">
    <source>
        <dbReference type="EMBL" id="KJR82120.1"/>
    </source>
</evidence>
<dbReference type="EMBL" id="AXCR01000010">
    <property type="protein sequence ID" value="KJR82120.1"/>
    <property type="molecule type" value="Genomic_DNA"/>
</dbReference>
<organism evidence="1 2">
    <name type="scientific">Sporothrix schenckii 1099-18</name>
    <dbReference type="NCBI Taxonomy" id="1397361"/>
    <lineage>
        <taxon>Eukaryota</taxon>
        <taxon>Fungi</taxon>
        <taxon>Dikarya</taxon>
        <taxon>Ascomycota</taxon>
        <taxon>Pezizomycotina</taxon>
        <taxon>Sordariomycetes</taxon>
        <taxon>Sordariomycetidae</taxon>
        <taxon>Ophiostomatales</taxon>
        <taxon>Ophiostomataceae</taxon>
        <taxon>Sporothrix</taxon>
    </lineage>
</organism>
<reference evidence="1 2" key="2">
    <citation type="journal article" date="2015" name="Eukaryot. Cell">
        <title>Asexual propagation of a virulent clone complex in a human and feline outbreak of sporotrichosis.</title>
        <authorList>
            <person name="Teixeira Mde M."/>
            <person name="Rodrigues A.M."/>
            <person name="Tsui C.K."/>
            <person name="de Almeida L.G."/>
            <person name="Van Diepeningen A.D."/>
            <person name="van den Ende B.G."/>
            <person name="Fernandes G.F."/>
            <person name="Kano R."/>
            <person name="Hamelin R.C."/>
            <person name="Lopes-Bezerra L.M."/>
            <person name="Vasconcelos A.T."/>
            <person name="de Hoog S."/>
            <person name="de Camargo Z.P."/>
            <person name="Felipe M.S."/>
        </authorList>
    </citation>
    <scope>NUCLEOTIDE SEQUENCE [LARGE SCALE GENOMIC DNA]</scope>
    <source>
        <strain evidence="1 2">1099-18</strain>
    </source>
</reference>
<gene>
    <name evidence="1" type="ORF">SPSK_03685</name>
</gene>
<reference evidence="1 2" key="1">
    <citation type="journal article" date="2014" name="BMC Genomics">
        <title>Comparative genomics of the major fungal agents of human and animal Sporotrichosis: Sporothrix schenckii and Sporothrix brasiliensis.</title>
        <authorList>
            <person name="Teixeira M.M."/>
            <person name="de Almeida L.G."/>
            <person name="Kubitschek-Barreira P."/>
            <person name="Alves F.L."/>
            <person name="Kioshima E.S."/>
            <person name="Abadio A.K."/>
            <person name="Fernandes L."/>
            <person name="Derengowski L.S."/>
            <person name="Ferreira K.S."/>
            <person name="Souza R.C."/>
            <person name="Ruiz J.C."/>
            <person name="de Andrade N.C."/>
            <person name="Paes H.C."/>
            <person name="Nicola A.M."/>
            <person name="Albuquerque P."/>
            <person name="Gerber A.L."/>
            <person name="Martins V.P."/>
            <person name="Peconick L.D."/>
            <person name="Neto A.V."/>
            <person name="Chaucanez C.B."/>
            <person name="Silva P.A."/>
            <person name="Cunha O.L."/>
            <person name="de Oliveira F.F."/>
            <person name="dos Santos T.C."/>
            <person name="Barros A.L."/>
            <person name="Soares M.A."/>
            <person name="de Oliveira L.M."/>
            <person name="Marini M.M."/>
            <person name="Villalobos-Duno H."/>
            <person name="Cunha M.M."/>
            <person name="de Hoog S."/>
            <person name="da Silveira J.F."/>
            <person name="Henrissat B."/>
            <person name="Nino-Vega G.A."/>
            <person name="Cisalpino P.S."/>
            <person name="Mora-Montes H.M."/>
            <person name="Almeida S.R."/>
            <person name="Stajich J.E."/>
            <person name="Lopes-Bezerra L.M."/>
            <person name="Vasconcelos A.T."/>
            <person name="Felipe M.S."/>
        </authorList>
    </citation>
    <scope>NUCLEOTIDE SEQUENCE [LARGE SCALE GENOMIC DNA]</scope>
    <source>
        <strain evidence="1 2">1099-18</strain>
    </source>
</reference>
<dbReference type="KEGG" id="ssck:SPSK_03685"/>
<protein>
    <submittedName>
        <fullName evidence="1">Uncharacterized protein</fullName>
    </submittedName>
</protein>
<proteinExistence type="predicted"/>
<dbReference type="VEuPathDB" id="FungiDB:SPSK_03685"/>
<accession>A0A0F2M032</accession>
<dbReference type="OrthoDB" id="10330217at2759"/>
<evidence type="ECO:0000313" key="2">
    <source>
        <dbReference type="Proteomes" id="UP000033710"/>
    </source>
</evidence>
<dbReference type="RefSeq" id="XP_016584796.1">
    <property type="nucleotide sequence ID" value="XM_016730520.1"/>
</dbReference>
<sequence length="136" mass="14828">MSCFKVCYDDLSVDEIVTMVNDDDLPDTVLRRNHGHGVPASELFTPQMLVAGADELALTRVPTGMSTISVSSIQSLTPSRLAAAAAASGSSESDVLNDYLDAVWRTQPPRLTDVDHPLFSVNMVTYIQQMQKEGHF</sequence>
<dbReference type="Proteomes" id="UP000033710">
    <property type="component" value="Unassembled WGS sequence"/>
</dbReference>